<feature type="transmembrane region" description="Helical" evidence="8">
    <location>
        <begin position="269"/>
        <end position="291"/>
    </location>
</feature>
<dbReference type="InterPro" id="IPR004626">
    <property type="entry name" value="RarD"/>
</dbReference>
<dbReference type="PANTHER" id="PTHR22911:SF137">
    <property type="entry name" value="SOLUTE CARRIER FAMILY 35 MEMBER G2-RELATED"/>
    <property type="match status" value="1"/>
</dbReference>
<feature type="domain" description="EamA" evidence="9">
    <location>
        <begin position="7"/>
        <end position="148"/>
    </location>
</feature>
<dbReference type="Proteomes" id="UP000571128">
    <property type="component" value="Unassembled WGS sequence"/>
</dbReference>
<evidence type="ECO:0000256" key="1">
    <source>
        <dbReference type="ARBA" id="ARBA00004651"/>
    </source>
</evidence>
<dbReference type="GO" id="GO:0005886">
    <property type="term" value="C:plasma membrane"/>
    <property type="evidence" value="ECO:0007669"/>
    <property type="project" value="UniProtKB-SubCell"/>
</dbReference>
<dbReference type="AlphaFoldDB" id="A0A841YCB4"/>
<accession>A0A841YCB4</accession>
<feature type="transmembrane region" description="Helical" evidence="8">
    <location>
        <begin position="108"/>
        <end position="125"/>
    </location>
</feature>
<evidence type="ECO:0000256" key="7">
    <source>
        <dbReference type="ARBA" id="ARBA00023136"/>
    </source>
</evidence>
<dbReference type="EMBL" id="JAARPY010000002">
    <property type="protein sequence ID" value="MBC1397838.1"/>
    <property type="molecule type" value="Genomic_DNA"/>
</dbReference>
<feature type="transmembrane region" description="Helical" evidence="8">
    <location>
        <begin position="245"/>
        <end position="263"/>
    </location>
</feature>
<dbReference type="InterPro" id="IPR037185">
    <property type="entry name" value="EmrE-like"/>
</dbReference>
<keyword evidence="7 8" id="KW-0472">Membrane</keyword>
<evidence type="ECO:0000256" key="4">
    <source>
        <dbReference type="ARBA" id="ARBA00022475"/>
    </source>
</evidence>
<feature type="transmembrane region" description="Helical" evidence="8">
    <location>
        <begin position="183"/>
        <end position="201"/>
    </location>
</feature>
<comment type="subcellular location">
    <subcellularLocation>
        <location evidence="1">Cell membrane</location>
        <topology evidence="1">Multi-pass membrane protein</topology>
    </subcellularLocation>
</comment>
<comment type="similarity">
    <text evidence="2">Belongs to the EamA transporter family.</text>
</comment>
<feature type="transmembrane region" description="Helical" evidence="8">
    <location>
        <begin position="7"/>
        <end position="27"/>
    </location>
</feature>
<comment type="caution">
    <text evidence="10">The sequence shown here is derived from an EMBL/GenBank/DDBJ whole genome shotgun (WGS) entry which is preliminary data.</text>
</comment>
<evidence type="ECO:0000256" key="3">
    <source>
        <dbReference type="ARBA" id="ARBA00022448"/>
    </source>
</evidence>
<dbReference type="SUPFAM" id="SSF103481">
    <property type="entry name" value="Multidrug resistance efflux transporter EmrE"/>
    <property type="match status" value="2"/>
</dbReference>
<dbReference type="InterPro" id="IPR000620">
    <property type="entry name" value="EamA_dom"/>
</dbReference>
<evidence type="ECO:0000256" key="6">
    <source>
        <dbReference type="ARBA" id="ARBA00022989"/>
    </source>
</evidence>
<keyword evidence="4" id="KW-1003">Cell membrane</keyword>
<dbReference type="RefSeq" id="WP_007547200.1">
    <property type="nucleotide sequence ID" value="NZ_JAARPY010000002.1"/>
</dbReference>
<name>A0A841YCB4_9LIST</name>
<dbReference type="Pfam" id="PF00892">
    <property type="entry name" value="EamA"/>
    <property type="match status" value="2"/>
</dbReference>
<keyword evidence="5 8" id="KW-0812">Transmembrane</keyword>
<evidence type="ECO:0000313" key="11">
    <source>
        <dbReference type="Proteomes" id="UP000571128"/>
    </source>
</evidence>
<organism evidence="10 11">
    <name type="scientific">Listeria fleischmannii</name>
    <dbReference type="NCBI Taxonomy" id="1069827"/>
    <lineage>
        <taxon>Bacteria</taxon>
        <taxon>Bacillati</taxon>
        <taxon>Bacillota</taxon>
        <taxon>Bacilli</taxon>
        <taxon>Bacillales</taxon>
        <taxon>Listeriaceae</taxon>
        <taxon>Listeria</taxon>
    </lineage>
</organism>
<sequence length="305" mass="34170">MERNEKMIGVIAGALAYVLWGILPMYWKLATEVPAMEILAYRIIWSFVFMIFLIAVLRKTNAVLLEVKTIFKRPKTASLITLAAILITVNWFIFIFTVNSGHVTEASLGYYINPLVNVLIATVFLKERLSRGEMIAVLLAFIGVSILTYHQGTVPYAALAMAVTFSLYGLIKKFVPVSTWTGLTLETLIITPFALIYLLFFSKNFFMSYSLHVDFIMIGAGIVTAIPLLLFATAAKKISYTMVGFLQYIGPTLMLILGVLLYKESFDKVQLTAFICIWAAILVFTISHIYLNAKLKQLKSAAENE</sequence>
<proteinExistence type="inferred from homology"/>
<gene>
    <name evidence="10" type="primary">rarD</name>
    <name evidence="10" type="ORF">HB844_03030</name>
</gene>
<dbReference type="PANTHER" id="PTHR22911">
    <property type="entry name" value="ACYL-MALONYL CONDENSING ENZYME-RELATED"/>
    <property type="match status" value="1"/>
</dbReference>
<feature type="transmembrane region" description="Helical" evidence="8">
    <location>
        <begin position="77"/>
        <end position="96"/>
    </location>
</feature>
<feature type="domain" description="EamA" evidence="9">
    <location>
        <begin position="157"/>
        <end position="285"/>
    </location>
</feature>
<evidence type="ECO:0000256" key="8">
    <source>
        <dbReference type="SAM" id="Phobius"/>
    </source>
</evidence>
<protein>
    <submittedName>
        <fullName evidence="10">EamA family transporter RarD</fullName>
    </submittedName>
</protein>
<evidence type="ECO:0000256" key="2">
    <source>
        <dbReference type="ARBA" id="ARBA00007362"/>
    </source>
</evidence>
<evidence type="ECO:0000313" key="10">
    <source>
        <dbReference type="EMBL" id="MBC1397838.1"/>
    </source>
</evidence>
<dbReference type="NCBIfam" id="TIGR00688">
    <property type="entry name" value="rarD"/>
    <property type="match status" value="1"/>
</dbReference>
<evidence type="ECO:0000256" key="5">
    <source>
        <dbReference type="ARBA" id="ARBA00022692"/>
    </source>
</evidence>
<feature type="transmembrane region" description="Helical" evidence="8">
    <location>
        <begin position="213"/>
        <end position="233"/>
    </location>
</feature>
<keyword evidence="6 8" id="KW-1133">Transmembrane helix</keyword>
<feature type="transmembrane region" description="Helical" evidence="8">
    <location>
        <begin position="39"/>
        <end position="57"/>
    </location>
</feature>
<evidence type="ECO:0000259" key="9">
    <source>
        <dbReference type="Pfam" id="PF00892"/>
    </source>
</evidence>
<reference evidence="10 11" key="1">
    <citation type="submission" date="2020-03" db="EMBL/GenBank/DDBJ databases">
        <title>Soil Listeria distribution.</title>
        <authorList>
            <person name="Liao J."/>
            <person name="Wiedmann M."/>
        </authorList>
    </citation>
    <scope>NUCLEOTIDE SEQUENCE [LARGE SCALE GENOMIC DNA]</scope>
    <source>
        <strain evidence="10 11">FSL L7-1645</strain>
    </source>
</reference>
<feature type="transmembrane region" description="Helical" evidence="8">
    <location>
        <begin position="132"/>
        <end position="149"/>
    </location>
</feature>
<keyword evidence="3" id="KW-0813">Transport</keyword>